<proteinExistence type="predicted"/>
<dbReference type="Gene3D" id="3.40.600.10">
    <property type="entry name" value="DNA mismatch repair MutH/Restriction endonuclease, type II"/>
    <property type="match status" value="1"/>
</dbReference>
<evidence type="ECO:0000313" key="5">
    <source>
        <dbReference type="Proteomes" id="UP000029525"/>
    </source>
</evidence>
<dbReference type="Pfam" id="PF09226">
    <property type="entry name" value="Endonuc-HincII"/>
    <property type="match status" value="1"/>
</dbReference>
<evidence type="ECO:0000256" key="2">
    <source>
        <dbReference type="ARBA" id="ARBA00022759"/>
    </source>
</evidence>
<dbReference type="GO" id="GO:0003677">
    <property type="term" value="F:DNA binding"/>
    <property type="evidence" value="ECO:0007669"/>
    <property type="project" value="InterPro"/>
</dbReference>
<keyword evidence="2 4" id="KW-0255">Endonuclease</keyword>
<dbReference type="GO" id="GO:0009307">
    <property type="term" value="P:DNA restriction-modification system"/>
    <property type="evidence" value="ECO:0007669"/>
    <property type="project" value="InterPro"/>
</dbReference>
<dbReference type="CDD" id="cd22329">
    <property type="entry name" value="HincII-like"/>
    <property type="match status" value="1"/>
</dbReference>
<gene>
    <name evidence="4" type="ORF">HMPREF0647_01400</name>
</gene>
<sequence length="259" mass="30570">MINYSALIRQLKGKRVPRPNRIENGTLSGHAAGEPFEKETYRILKKTYLCEIFKQHEFLNDLFLRNTRSITIEQKHKLFDSPTAFFLLSRSDAATKKWSENNLFEEKQNDTADILYIKDGFYNIIDVKTRNVNKNAQPPNIISAFKLAQMCAYMIDNDDYLTVNIDYIQIDWCEQSKHDYLECVNAYHANLFKVDPNSLYINWAAAMQIQFHVNEVDQTFIGTKKEWCYLYIKHFVASANMRISNMREKFIKPFIKYIQ</sequence>
<evidence type="ECO:0000256" key="3">
    <source>
        <dbReference type="ARBA" id="ARBA00022801"/>
    </source>
</evidence>
<dbReference type="InterPro" id="IPR015307">
    <property type="entry name" value="Restrct_endonuc_II_HincII"/>
</dbReference>
<evidence type="ECO:0000256" key="1">
    <source>
        <dbReference type="ARBA" id="ARBA00022722"/>
    </source>
</evidence>
<dbReference type="EMBL" id="JRNQ01000004">
    <property type="protein sequence ID" value="KGF45798.1"/>
    <property type="molecule type" value="Genomic_DNA"/>
</dbReference>
<dbReference type="InterPro" id="IPR037057">
    <property type="entry name" value="DNA_rep_MutH/T2_RE_sf"/>
</dbReference>
<organism evidence="4 5">
    <name type="scientific">Prevotella bivia DNF00320</name>
    <dbReference type="NCBI Taxonomy" id="1401068"/>
    <lineage>
        <taxon>Bacteria</taxon>
        <taxon>Pseudomonadati</taxon>
        <taxon>Bacteroidota</taxon>
        <taxon>Bacteroidia</taxon>
        <taxon>Bacteroidales</taxon>
        <taxon>Prevotellaceae</taxon>
        <taxon>Prevotella</taxon>
    </lineage>
</organism>
<dbReference type="Proteomes" id="UP000029525">
    <property type="component" value="Unassembled WGS sequence"/>
</dbReference>
<keyword evidence="1" id="KW-0540">Nuclease</keyword>
<evidence type="ECO:0000313" key="4">
    <source>
        <dbReference type="EMBL" id="KGF45798.1"/>
    </source>
</evidence>
<name>A0A096AFD2_9BACT</name>
<dbReference type="SUPFAM" id="SSF52980">
    <property type="entry name" value="Restriction endonuclease-like"/>
    <property type="match status" value="1"/>
</dbReference>
<accession>A0A096AFD2</accession>
<dbReference type="InterPro" id="IPR011335">
    <property type="entry name" value="Restrct_endonuc-II-like"/>
</dbReference>
<dbReference type="OrthoDB" id="1082220at2"/>
<dbReference type="GO" id="GO:0009036">
    <property type="term" value="F:type II site-specific deoxyribonuclease activity"/>
    <property type="evidence" value="ECO:0007669"/>
    <property type="project" value="InterPro"/>
</dbReference>
<reference evidence="4 5" key="1">
    <citation type="submission" date="2014-07" db="EMBL/GenBank/DDBJ databases">
        <authorList>
            <person name="McCorrison J."/>
            <person name="Sanka R."/>
            <person name="Torralba M."/>
            <person name="Gillis M."/>
            <person name="Haft D.H."/>
            <person name="Methe B."/>
            <person name="Sutton G."/>
            <person name="Nelson K.E."/>
        </authorList>
    </citation>
    <scope>NUCLEOTIDE SEQUENCE [LARGE SCALE GENOMIC DNA]</scope>
    <source>
        <strain evidence="4 5">DNF00320</strain>
    </source>
</reference>
<dbReference type="AlphaFoldDB" id="A0A096AFD2"/>
<keyword evidence="3" id="KW-0378">Hydrolase</keyword>
<dbReference type="RefSeq" id="WP_004335868.1">
    <property type="nucleotide sequence ID" value="NZ_JRNQ01000004.1"/>
</dbReference>
<dbReference type="GeneID" id="78530935"/>
<comment type="caution">
    <text evidence="4">The sequence shown here is derived from an EMBL/GenBank/DDBJ whole genome shotgun (WGS) entry which is preliminary data.</text>
</comment>
<protein>
    <submittedName>
        <fullName evidence="4">Restriction endonuclease HincII</fullName>
    </submittedName>
</protein>